<feature type="domain" description="YCII-related" evidence="2">
    <location>
        <begin position="4"/>
        <end position="85"/>
    </location>
</feature>
<evidence type="ECO:0000259" key="2">
    <source>
        <dbReference type="Pfam" id="PF03795"/>
    </source>
</evidence>
<dbReference type="InterPro" id="IPR011008">
    <property type="entry name" value="Dimeric_a/b-barrel"/>
</dbReference>
<reference evidence="5" key="3">
    <citation type="submission" date="2023-08" db="EMBL/GenBank/DDBJ databases">
        <title>Isolation and Characterization of Rhodococcus erythropolis MGMM8.</title>
        <authorList>
            <person name="Diabankana R.G.C."/>
            <person name="Afordoanyi D.M."/>
            <person name="Validov S.Z."/>
        </authorList>
    </citation>
    <scope>NUCLEOTIDE SEQUENCE</scope>
    <source>
        <strain evidence="5">MGMM8</strain>
    </source>
</reference>
<evidence type="ECO:0000313" key="4">
    <source>
        <dbReference type="EMBL" id="MBH5147776.1"/>
    </source>
</evidence>
<comment type="similarity">
    <text evidence="1">Belongs to the YciI family.</text>
</comment>
<protein>
    <submittedName>
        <fullName evidence="5">YciI family protein</fullName>
    </submittedName>
</protein>
<dbReference type="Gene3D" id="3.30.70.1060">
    <property type="entry name" value="Dimeric alpha+beta barrel"/>
    <property type="match status" value="1"/>
</dbReference>
<dbReference type="SUPFAM" id="SSF54909">
    <property type="entry name" value="Dimeric alpha+beta barrel"/>
    <property type="match status" value="1"/>
</dbReference>
<dbReference type="PANTHER" id="PTHR37828">
    <property type="entry name" value="GSR2449 PROTEIN"/>
    <property type="match status" value="1"/>
</dbReference>
<organism evidence="3 6">
    <name type="scientific">Rhodococcus erythropolis</name>
    <name type="common">Arthrobacter picolinophilus</name>
    <dbReference type="NCBI Taxonomy" id="1833"/>
    <lineage>
        <taxon>Bacteria</taxon>
        <taxon>Bacillati</taxon>
        <taxon>Actinomycetota</taxon>
        <taxon>Actinomycetes</taxon>
        <taxon>Mycobacteriales</taxon>
        <taxon>Nocardiaceae</taxon>
        <taxon>Rhodococcus</taxon>
        <taxon>Rhodococcus erythropolis group</taxon>
    </lineage>
</organism>
<evidence type="ECO:0000313" key="6">
    <source>
        <dbReference type="Proteomes" id="UP000325576"/>
    </source>
</evidence>
<gene>
    <name evidence="3" type="ORF">BS297_17310</name>
    <name evidence="4" type="ORF">I3517_34795</name>
    <name evidence="5" type="ORF">QIE55_13520</name>
</gene>
<proteinExistence type="inferred from homology"/>
<accession>A0A0C2ZUU2</accession>
<evidence type="ECO:0000313" key="7">
    <source>
        <dbReference type="Proteomes" id="UP000627573"/>
    </source>
</evidence>
<dbReference type="AlphaFoldDB" id="A0A0C2ZUU2"/>
<reference evidence="3 6" key="1">
    <citation type="journal article" date="2017" name="Poromechanics V (2013)">
        <title>Genomic Characterization of the Arsenic-Tolerant Actinobacterium, &lt;i&gt;Rhodococcus erythropolis&lt;/i&gt; S43.</title>
        <authorList>
            <person name="Retamal-Morales G."/>
            <person name="Mehnert M."/>
            <person name="Schwabe R."/>
            <person name="Tischler D."/>
            <person name="Schloemann M."/>
            <person name="Levican G.J."/>
        </authorList>
    </citation>
    <scope>NUCLEOTIDE SEQUENCE [LARGE SCALE GENOMIC DNA]</scope>
    <source>
        <strain evidence="3 6">S43</strain>
    </source>
</reference>
<dbReference type="PANTHER" id="PTHR37828:SF1">
    <property type="entry name" value="YCII-RELATED DOMAIN-CONTAINING PROTEIN"/>
    <property type="match status" value="1"/>
</dbReference>
<dbReference type="Proteomes" id="UP001230933">
    <property type="component" value="Chromosome"/>
</dbReference>
<dbReference type="EMBL" id="CP124545">
    <property type="protein sequence ID" value="WGV52170.1"/>
    <property type="molecule type" value="Genomic_DNA"/>
</dbReference>
<evidence type="ECO:0000313" key="3">
    <source>
        <dbReference type="EMBL" id="KAB2584094.1"/>
    </source>
</evidence>
<name>A0A0C2ZUU2_RHOER</name>
<dbReference type="Proteomes" id="UP000325576">
    <property type="component" value="Unassembled WGS sequence"/>
</dbReference>
<dbReference type="InterPro" id="IPR005545">
    <property type="entry name" value="YCII"/>
</dbReference>
<dbReference type="GeneID" id="57487288"/>
<evidence type="ECO:0000313" key="5">
    <source>
        <dbReference type="EMBL" id="WGV52170.1"/>
    </source>
</evidence>
<evidence type="ECO:0000256" key="1">
    <source>
        <dbReference type="ARBA" id="ARBA00007689"/>
    </source>
</evidence>
<dbReference type="RefSeq" id="WP_019748182.1">
    <property type="nucleotide sequence ID" value="NZ_BHXB01000001.1"/>
</dbReference>
<dbReference type="Proteomes" id="UP000627573">
    <property type="component" value="Unassembled WGS sequence"/>
</dbReference>
<dbReference type="EMBL" id="JAECSB010000103">
    <property type="protein sequence ID" value="MBH5147776.1"/>
    <property type="molecule type" value="Genomic_DNA"/>
</dbReference>
<dbReference type="EMBL" id="MRBO01000473">
    <property type="protein sequence ID" value="KAB2584094.1"/>
    <property type="molecule type" value="Genomic_DNA"/>
</dbReference>
<dbReference type="KEGG" id="reb:XU06_12790"/>
<keyword evidence="7" id="KW-1185">Reference proteome</keyword>
<dbReference type="Pfam" id="PF03795">
    <property type="entry name" value="YCII"/>
    <property type="match status" value="1"/>
</dbReference>
<reference evidence="4 7" key="2">
    <citation type="submission" date="2020-12" db="EMBL/GenBank/DDBJ databases">
        <title>Draft genome sequence of furan degrading bacterial strain FUR100.</title>
        <authorList>
            <person name="Woiski C."/>
        </authorList>
    </citation>
    <scope>NUCLEOTIDE SEQUENCE [LARGE SCALE GENOMIC DNA]</scope>
    <source>
        <strain evidence="4 7">FUR100</strain>
    </source>
</reference>
<sequence>MSLFLVEYTYAPEKTPQRDEVRSDHRAWLADLVSRSIVLSSGPFADGNGALIIVDAADADTVSLLFTHDPFAIADLIEKVRITEWVPVLGQFSA</sequence>